<keyword evidence="6" id="KW-0175">Coiled coil</keyword>
<dbReference type="Gene3D" id="3.30.450.40">
    <property type="match status" value="2"/>
</dbReference>
<dbReference type="CDD" id="cd01949">
    <property type="entry name" value="GGDEF"/>
    <property type="match status" value="1"/>
</dbReference>
<accession>A0A8S0XG89</accession>
<dbReference type="FunFam" id="3.20.20.450:FF:000001">
    <property type="entry name" value="Cyclic di-GMP phosphodiesterase yahA"/>
    <property type="match status" value="1"/>
</dbReference>
<dbReference type="SUPFAM" id="SSF52172">
    <property type="entry name" value="CheY-like"/>
    <property type="match status" value="1"/>
</dbReference>
<dbReference type="GO" id="GO:0016301">
    <property type="term" value="F:kinase activity"/>
    <property type="evidence" value="ECO:0007669"/>
    <property type="project" value="UniProtKB-KW"/>
</dbReference>
<dbReference type="AlphaFoldDB" id="A0A8S0XG89"/>
<evidence type="ECO:0000259" key="11">
    <source>
        <dbReference type="PROSITE" id="PS50887"/>
    </source>
</evidence>
<gene>
    <name evidence="12" type="ORF">METHB2_30071</name>
</gene>
<organism evidence="12 13">
    <name type="scientific">Candidatus Methylobacter favarea</name>
    <dbReference type="NCBI Taxonomy" id="2707345"/>
    <lineage>
        <taxon>Bacteria</taxon>
        <taxon>Pseudomonadati</taxon>
        <taxon>Pseudomonadota</taxon>
        <taxon>Gammaproteobacteria</taxon>
        <taxon>Methylococcales</taxon>
        <taxon>Methylococcaceae</taxon>
        <taxon>Methylobacter</taxon>
    </lineage>
</organism>
<dbReference type="Gene3D" id="3.40.50.2300">
    <property type="match status" value="1"/>
</dbReference>
<dbReference type="SMART" id="SM00267">
    <property type="entry name" value="GGDEF"/>
    <property type="match status" value="1"/>
</dbReference>
<dbReference type="NCBIfam" id="TIGR00229">
    <property type="entry name" value="sensory_box"/>
    <property type="match status" value="1"/>
</dbReference>
<dbReference type="RefSeq" id="WP_217426474.1">
    <property type="nucleotide sequence ID" value="NZ_CADCXN010000058.1"/>
</dbReference>
<dbReference type="SMART" id="SM00091">
    <property type="entry name" value="PAS"/>
    <property type="match status" value="1"/>
</dbReference>
<dbReference type="Pfam" id="PF08448">
    <property type="entry name" value="PAS_4"/>
    <property type="match status" value="1"/>
</dbReference>
<dbReference type="PROSITE" id="PS50112">
    <property type="entry name" value="PAS"/>
    <property type="match status" value="1"/>
</dbReference>
<dbReference type="Pfam" id="PF00072">
    <property type="entry name" value="Response_reg"/>
    <property type="match status" value="1"/>
</dbReference>
<evidence type="ECO:0000256" key="3">
    <source>
        <dbReference type="ARBA" id="ARBA00022679"/>
    </source>
</evidence>
<dbReference type="GO" id="GO:0071111">
    <property type="term" value="F:cyclic-guanylate-specific phosphodiesterase activity"/>
    <property type="evidence" value="ECO:0007669"/>
    <property type="project" value="UniProtKB-EC"/>
</dbReference>
<dbReference type="InterPro" id="IPR013656">
    <property type="entry name" value="PAS_4"/>
</dbReference>
<keyword evidence="3" id="KW-0808">Transferase</keyword>
<feature type="domain" description="PAS" evidence="8">
    <location>
        <begin position="381"/>
        <end position="429"/>
    </location>
</feature>
<dbReference type="Gene3D" id="3.30.450.20">
    <property type="entry name" value="PAS domain"/>
    <property type="match status" value="1"/>
</dbReference>
<dbReference type="SMART" id="SM00052">
    <property type="entry name" value="EAL"/>
    <property type="match status" value="1"/>
</dbReference>
<dbReference type="CDD" id="cd00130">
    <property type="entry name" value="PAS"/>
    <property type="match status" value="1"/>
</dbReference>
<feature type="domain" description="GGDEF" evidence="11">
    <location>
        <begin position="714"/>
        <end position="848"/>
    </location>
</feature>
<dbReference type="InterPro" id="IPR001789">
    <property type="entry name" value="Sig_transdc_resp-reg_receiver"/>
</dbReference>
<dbReference type="InterPro" id="IPR029016">
    <property type="entry name" value="GAF-like_dom_sf"/>
</dbReference>
<dbReference type="InterPro" id="IPR052155">
    <property type="entry name" value="Biofilm_reg_signaling"/>
</dbReference>
<reference evidence="12 13" key="1">
    <citation type="submission" date="2020-02" db="EMBL/GenBank/DDBJ databases">
        <authorList>
            <person name="Hogendoorn C."/>
        </authorList>
    </citation>
    <scope>NUCLEOTIDE SEQUENCE [LARGE SCALE GENOMIC DNA]</scope>
    <source>
        <strain evidence="12">METHB21</strain>
    </source>
</reference>
<dbReference type="SUPFAM" id="SSF55785">
    <property type="entry name" value="PYP-like sensor domain (PAS domain)"/>
    <property type="match status" value="1"/>
</dbReference>
<evidence type="ECO:0000313" key="13">
    <source>
        <dbReference type="Proteomes" id="UP000494216"/>
    </source>
</evidence>
<dbReference type="EMBL" id="CADCXN010000058">
    <property type="protein sequence ID" value="CAA9890867.1"/>
    <property type="molecule type" value="Genomic_DNA"/>
</dbReference>
<evidence type="ECO:0000256" key="1">
    <source>
        <dbReference type="ARBA" id="ARBA00012282"/>
    </source>
</evidence>
<dbReference type="InterPro" id="IPR035919">
    <property type="entry name" value="EAL_sf"/>
</dbReference>
<dbReference type="Gene3D" id="3.20.20.450">
    <property type="entry name" value="EAL domain"/>
    <property type="match status" value="1"/>
</dbReference>
<dbReference type="Proteomes" id="UP000494216">
    <property type="component" value="Unassembled WGS sequence"/>
</dbReference>
<feature type="modified residue" description="4-aspartylphosphate" evidence="5">
    <location>
        <position position="64"/>
    </location>
</feature>
<dbReference type="InterPro" id="IPR029787">
    <property type="entry name" value="Nucleotide_cyclase"/>
</dbReference>
<comment type="caution">
    <text evidence="12">The sequence shown here is derived from an EMBL/GenBank/DDBJ whole genome shotgun (WGS) entry which is preliminary data.</text>
</comment>
<name>A0A8S0XG89_9GAMM</name>
<dbReference type="SMART" id="SM00448">
    <property type="entry name" value="REC"/>
    <property type="match status" value="1"/>
</dbReference>
<dbReference type="Gene3D" id="3.30.70.270">
    <property type="match status" value="1"/>
</dbReference>
<dbReference type="Pfam" id="PF00990">
    <property type="entry name" value="GGDEF"/>
    <property type="match status" value="1"/>
</dbReference>
<dbReference type="GO" id="GO:0000160">
    <property type="term" value="P:phosphorelay signal transduction system"/>
    <property type="evidence" value="ECO:0007669"/>
    <property type="project" value="InterPro"/>
</dbReference>
<dbReference type="NCBIfam" id="TIGR00254">
    <property type="entry name" value="GGDEF"/>
    <property type="match status" value="1"/>
</dbReference>
<dbReference type="SUPFAM" id="SSF55781">
    <property type="entry name" value="GAF domain-like"/>
    <property type="match status" value="2"/>
</dbReference>
<evidence type="ECO:0000256" key="4">
    <source>
        <dbReference type="ARBA" id="ARBA00022777"/>
    </source>
</evidence>
<proteinExistence type="predicted"/>
<evidence type="ECO:0000259" key="8">
    <source>
        <dbReference type="PROSITE" id="PS50112"/>
    </source>
</evidence>
<keyword evidence="13" id="KW-1185">Reference proteome</keyword>
<dbReference type="InterPro" id="IPR035965">
    <property type="entry name" value="PAS-like_dom_sf"/>
</dbReference>
<dbReference type="EC" id="3.1.4.52" evidence="1"/>
<keyword evidence="2" id="KW-0973">c-di-GMP</keyword>
<feature type="domain" description="PAC" evidence="9">
    <location>
        <begin position="455"/>
        <end position="507"/>
    </location>
</feature>
<dbReference type="InterPro" id="IPR001633">
    <property type="entry name" value="EAL_dom"/>
</dbReference>
<feature type="domain" description="EAL" evidence="10">
    <location>
        <begin position="856"/>
        <end position="1110"/>
    </location>
</feature>
<dbReference type="InterPro" id="IPR000700">
    <property type="entry name" value="PAS-assoc_C"/>
</dbReference>
<evidence type="ECO:0000313" key="12">
    <source>
        <dbReference type="EMBL" id="CAA9890867.1"/>
    </source>
</evidence>
<protein>
    <recommendedName>
        <fullName evidence="1">cyclic-guanylate-specific phosphodiesterase</fullName>
        <ecNumber evidence="1">3.1.4.52</ecNumber>
    </recommendedName>
</protein>
<keyword evidence="4" id="KW-0418">Kinase</keyword>
<dbReference type="InterPro" id="IPR003018">
    <property type="entry name" value="GAF"/>
</dbReference>
<dbReference type="PANTHER" id="PTHR44757">
    <property type="entry name" value="DIGUANYLATE CYCLASE DGCP"/>
    <property type="match status" value="1"/>
</dbReference>
<dbReference type="PANTHER" id="PTHR44757:SF2">
    <property type="entry name" value="BIOFILM ARCHITECTURE MAINTENANCE PROTEIN MBAA"/>
    <property type="match status" value="1"/>
</dbReference>
<dbReference type="InterPro" id="IPR000160">
    <property type="entry name" value="GGDEF_dom"/>
</dbReference>
<keyword evidence="5" id="KW-0597">Phosphoprotein</keyword>
<dbReference type="SMART" id="SM00065">
    <property type="entry name" value="GAF"/>
    <property type="match status" value="2"/>
</dbReference>
<evidence type="ECO:0000259" key="10">
    <source>
        <dbReference type="PROSITE" id="PS50883"/>
    </source>
</evidence>
<dbReference type="SUPFAM" id="SSF141868">
    <property type="entry name" value="EAL domain-like"/>
    <property type="match status" value="1"/>
</dbReference>
<dbReference type="CDD" id="cd01948">
    <property type="entry name" value="EAL"/>
    <property type="match status" value="1"/>
</dbReference>
<evidence type="ECO:0000259" key="9">
    <source>
        <dbReference type="PROSITE" id="PS50113"/>
    </source>
</evidence>
<dbReference type="PROSITE" id="PS50110">
    <property type="entry name" value="RESPONSE_REGULATORY"/>
    <property type="match status" value="1"/>
</dbReference>
<dbReference type="PROSITE" id="PS50887">
    <property type="entry name" value="GGDEF"/>
    <property type="match status" value="1"/>
</dbReference>
<evidence type="ECO:0000256" key="2">
    <source>
        <dbReference type="ARBA" id="ARBA00022636"/>
    </source>
</evidence>
<evidence type="ECO:0000259" key="7">
    <source>
        <dbReference type="PROSITE" id="PS50110"/>
    </source>
</evidence>
<dbReference type="Pfam" id="PF13185">
    <property type="entry name" value="GAF_2"/>
    <property type="match status" value="2"/>
</dbReference>
<feature type="domain" description="Response regulatory" evidence="7">
    <location>
        <begin position="15"/>
        <end position="131"/>
    </location>
</feature>
<dbReference type="InterPro" id="IPR011006">
    <property type="entry name" value="CheY-like_superfamily"/>
</dbReference>
<dbReference type="PROSITE" id="PS50883">
    <property type="entry name" value="EAL"/>
    <property type="match status" value="1"/>
</dbReference>
<dbReference type="PROSITE" id="PS50113">
    <property type="entry name" value="PAC"/>
    <property type="match status" value="1"/>
</dbReference>
<evidence type="ECO:0000256" key="5">
    <source>
        <dbReference type="PROSITE-ProRule" id="PRU00169"/>
    </source>
</evidence>
<sequence length="1115" mass="125400">MDNHIRRDNSNNNIEILIAEDSRTQAEQLRFLLEERGYKVTAAANGREALESAHTRMPWLIISDIIMPEMNGYELCKAIKSDITLKQIPVILVTTLSDPKDVISGLECGADNFIRKPYDDCYLLSRIDYLLMNLQMRKNQKMQLGVEIDLGGSKHFITAERQQILDLLISTYEQAIHINSKLKQREQELACSNLVLNGLYRIAEGLNQAFSEQDVVEIALERTMQVPGIEYGWIYLREDTAHFRLAATRNLPITLRIPEILDENCICCRQLAADQIKENIKVFTCEKCELSGKADVARDKLSGHVCVPLWNGGRIIGLMNLAGSRDSLYNEEKLKVLDNVGNQVAVALERARLHEHLEQLVKERTRALTLEIEERKRIQEDQARLVAIIEATPDLVVTLTPEGGMLYANQTGQQILGLKKNNDLSRQSLHGGFPEWMGKRVMKEGIPHAIRHGVWSGETTVLSYDGREMPFLQVIIAHKDKDGSLQYLSTIGRDITQLKADKARIVRLNRIYSLLSGINTTIVRVRKAEELFVEACRIAIDLGKFMFAWIGMLDNSTLKIKPIATAGYDDGYLAQLNLSAAAASSDACRFVTEVIAQARPFICNDIATDDRVQAWRSAALKRGYRSAAVLPLILEMRTVGVFVLYAAEANAFDKEEMALLVEMAGDISFSLDHLEKEQLINYLACFDAVTGLPNRALFQDRVDQWIGTANLDQREFSLIMLDLERFSNINESFGRRAGDDLLCQFTRRLTAILDETDILAHLSGDYFCIATLRGDKSLEVAHILEMILSGIQNQPFRICEAELRVSARAGISSYPADGQDMETLLRNAEAALKKAKRSGDKYLFYTPEFNAQVSEKLSLENKLRRALEQEQLVLHYQPKIELINGRIIGLEALLRWNDPEIGLVPPMRFIPLLEETGLIIEAGRWALEKAVADSLVWQAKGFRSPRIAVNVSPIQLRQKDFVNTVASALSGAGKGMVELELEITESLIMQDIEANIQKLRRIREMNVEVSIDDFGTGYSSLSYLSKLPVNTLKIDRAFITHMSTNSDDLSIVSTIISLAHTLNLKVVAEGVETDEQANLLRRLKCDEIQGFLFSPGVPAPQIEKFLLEEKALINK</sequence>
<feature type="coiled-coil region" evidence="6">
    <location>
        <begin position="818"/>
        <end position="870"/>
    </location>
</feature>
<dbReference type="InterPro" id="IPR043128">
    <property type="entry name" value="Rev_trsase/Diguanyl_cyclase"/>
</dbReference>
<dbReference type="Pfam" id="PF00563">
    <property type="entry name" value="EAL"/>
    <property type="match status" value="1"/>
</dbReference>
<dbReference type="SUPFAM" id="SSF55073">
    <property type="entry name" value="Nucleotide cyclase"/>
    <property type="match status" value="1"/>
</dbReference>
<dbReference type="InterPro" id="IPR000014">
    <property type="entry name" value="PAS"/>
</dbReference>
<evidence type="ECO:0000256" key="6">
    <source>
        <dbReference type="SAM" id="Coils"/>
    </source>
</evidence>